<proteinExistence type="predicted"/>
<evidence type="ECO:0000313" key="2">
    <source>
        <dbReference type="Proteomes" id="UP001202248"/>
    </source>
</evidence>
<protein>
    <recommendedName>
        <fullName evidence="3">HEAT repeat domain-containing protein</fullName>
    </recommendedName>
</protein>
<gene>
    <name evidence="1" type="ORF">MKP09_14330</name>
</gene>
<evidence type="ECO:0008006" key="3">
    <source>
        <dbReference type="Google" id="ProtNLM"/>
    </source>
</evidence>
<keyword evidence="2" id="KW-1185">Reference proteome</keyword>
<dbReference type="InterPro" id="IPR016024">
    <property type="entry name" value="ARM-type_fold"/>
</dbReference>
<dbReference type="RefSeq" id="WP_240830660.1">
    <property type="nucleotide sequence ID" value="NZ_JAKWBL010000002.1"/>
</dbReference>
<dbReference type="EMBL" id="JAKWBL010000002">
    <property type="protein sequence ID" value="MCH5598999.1"/>
    <property type="molecule type" value="Genomic_DNA"/>
</dbReference>
<evidence type="ECO:0000313" key="1">
    <source>
        <dbReference type="EMBL" id="MCH5598999.1"/>
    </source>
</evidence>
<sequence>MNILSILEKPYTKEQANEIVNWVGDNQKHFDTLLNMFLNSDRIIVQRASWPLSYCVANHPDLINKHYKKLITQLNADNKPAAVRRNILRAFDQLPHLPEVHHGVIMDACFRFIEDPNEAIASQAFALGILAKLAKVYPEIKPELDAIIRIRMINAAPAFKSRAKKF</sequence>
<dbReference type="SUPFAM" id="SSF48371">
    <property type="entry name" value="ARM repeat"/>
    <property type="match status" value="1"/>
</dbReference>
<reference evidence="1 2" key="1">
    <citation type="submission" date="2022-02" db="EMBL/GenBank/DDBJ databases">
        <authorList>
            <person name="Min J."/>
        </authorList>
    </citation>
    <scope>NUCLEOTIDE SEQUENCE [LARGE SCALE GENOMIC DNA]</scope>
    <source>
        <strain evidence="1 2">GR10-1</strain>
    </source>
</reference>
<dbReference type="Proteomes" id="UP001202248">
    <property type="component" value="Unassembled WGS sequence"/>
</dbReference>
<accession>A0ABS9SLG5</accession>
<comment type="caution">
    <text evidence="1">The sequence shown here is derived from an EMBL/GenBank/DDBJ whole genome shotgun (WGS) entry which is preliminary data.</text>
</comment>
<name>A0ABS9SLG5_9BACT</name>
<organism evidence="1 2">
    <name type="scientific">Niabella ginsengisoli</name>
    <dbReference type="NCBI Taxonomy" id="522298"/>
    <lineage>
        <taxon>Bacteria</taxon>
        <taxon>Pseudomonadati</taxon>
        <taxon>Bacteroidota</taxon>
        <taxon>Chitinophagia</taxon>
        <taxon>Chitinophagales</taxon>
        <taxon>Chitinophagaceae</taxon>
        <taxon>Niabella</taxon>
    </lineage>
</organism>